<feature type="transmembrane region" description="Helical" evidence="6">
    <location>
        <begin position="41"/>
        <end position="59"/>
    </location>
</feature>
<dbReference type="InParanoid" id="D7FUX8"/>
<comment type="subcellular location">
    <subcellularLocation>
        <location evidence="1">Membrane</location>
        <topology evidence="1">Multi-pass membrane protein</topology>
    </subcellularLocation>
</comment>
<dbReference type="AlphaFoldDB" id="D7FUX8"/>
<dbReference type="STRING" id="2880.D7FUX8"/>
<dbReference type="GO" id="GO:0042910">
    <property type="term" value="F:xenobiotic transmembrane transporter activity"/>
    <property type="evidence" value="ECO:0007669"/>
    <property type="project" value="InterPro"/>
</dbReference>
<dbReference type="InterPro" id="IPR044644">
    <property type="entry name" value="DinF-like"/>
</dbReference>
<dbReference type="EMBL" id="FN648467">
    <property type="protein sequence ID" value="CBJ31784.1"/>
    <property type="molecule type" value="Genomic_DNA"/>
</dbReference>
<protein>
    <recommendedName>
        <fullName evidence="9">Protein DETOXIFICATION</fullName>
    </recommendedName>
</protein>
<organism evidence="7 8">
    <name type="scientific">Ectocarpus siliculosus</name>
    <name type="common">Brown alga</name>
    <name type="synonym">Conferva siliculosa</name>
    <dbReference type="NCBI Taxonomy" id="2880"/>
    <lineage>
        <taxon>Eukaryota</taxon>
        <taxon>Sar</taxon>
        <taxon>Stramenopiles</taxon>
        <taxon>Ochrophyta</taxon>
        <taxon>PX clade</taxon>
        <taxon>Phaeophyceae</taxon>
        <taxon>Ectocarpales</taxon>
        <taxon>Ectocarpaceae</taxon>
        <taxon>Ectocarpus</taxon>
    </lineage>
</organism>
<dbReference type="GO" id="GO:0015297">
    <property type="term" value="F:antiporter activity"/>
    <property type="evidence" value="ECO:0007669"/>
    <property type="project" value="InterPro"/>
</dbReference>
<keyword evidence="3 6" id="KW-0812">Transmembrane</keyword>
<dbReference type="PANTHER" id="PTHR42893">
    <property type="entry name" value="PROTEIN DETOXIFICATION 44, CHLOROPLASTIC-RELATED"/>
    <property type="match status" value="1"/>
</dbReference>
<evidence type="ECO:0000256" key="4">
    <source>
        <dbReference type="ARBA" id="ARBA00022989"/>
    </source>
</evidence>
<feature type="transmembrane region" description="Helical" evidence="6">
    <location>
        <begin position="98"/>
        <end position="121"/>
    </location>
</feature>
<keyword evidence="4 6" id="KW-1133">Transmembrane helix</keyword>
<dbReference type="InterPro" id="IPR002528">
    <property type="entry name" value="MATE_fam"/>
</dbReference>
<name>D7FUX8_ECTSI</name>
<reference evidence="7 8" key="1">
    <citation type="journal article" date="2010" name="Nature">
        <title>The Ectocarpus genome and the independent evolution of multicellularity in brown algae.</title>
        <authorList>
            <person name="Cock J.M."/>
            <person name="Sterck L."/>
            <person name="Rouze P."/>
            <person name="Scornet D."/>
            <person name="Allen A.E."/>
            <person name="Amoutzias G."/>
            <person name="Anthouard V."/>
            <person name="Artiguenave F."/>
            <person name="Aury J.M."/>
            <person name="Badger J.H."/>
            <person name="Beszteri B."/>
            <person name="Billiau K."/>
            <person name="Bonnet E."/>
            <person name="Bothwell J.H."/>
            <person name="Bowler C."/>
            <person name="Boyen C."/>
            <person name="Brownlee C."/>
            <person name="Carrano C.J."/>
            <person name="Charrier B."/>
            <person name="Cho G.Y."/>
            <person name="Coelho S.M."/>
            <person name="Collen J."/>
            <person name="Corre E."/>
            <person name="Da Silva C."/>
            <person name="Delage L."/>
            <person name="Delaroque N."/>
            <person name="Dittami S.M."/>
            <person name="Doulbeau S."/>
            <person name="Elias M."/>
            <person name="Farnham G."/>
            <person name="Gachon C.M."/>
            <person name="Gschloessl B."/>
            <person name="Heesch S."/>
            <person name="Jabbari K."/>
            <person name="Jubin C."/>
            <person name="Kawai H."/>
            <person name="Kimura K."/>
            <person name="Kloareg B."/>
            <person name="Kupper F.C."/>
            <person name="Lang D."/>
            <person name="Le Bail A."/>
            <person name="Leblanc C."/>
            <person name="Lerouge P."/>
            <person name="Lohr M."/>
            <person name="Lopez P.J."/>
            <person name="Martens C."/>
            <person name="Maumus F."/>
            <person name="Michel G."/>
            <person name="Miranda-Saavedra D."/>
            <person name="Morales J."/>
            <person name="Moreau H."/>
            <person name="Motomura T."/>
            <person name="Nagasato C."/>
            <person name="Napoli C.A."/>
            <person name="Nelson D.R."/>
            <person name="Nyvall-Collen P."/>
            <person name="Peters A.F."/>
            <person name="Pommier C."/>
            <person name="Potin P."/>
            <person name="Poulain J."/>
            <person name="Quesneville H."/>
            <person name="Read B."/>
            <person name="Rensing S.A."/>
            <person name="Ritter A."/>
            <person name="Rousvoal S."/>
            <person name="Samanta M."/>
            <person name="Samson G."/>
            <person name="Schroeder D.C."/>
            <person name="Segurens B."/>
            <person name="Strittmatter M."/>
            <person name="Tonon T."/>
            <person name="Tregear J.W."/>
            <person name="Valentin K."/>
            <person name="von Dassow P."/>
            <person name="Yamagishi T."/>
            <person name="Van de Peer Y."/>
            <person name="Wincker P."/>
        </authorList>
    </citation>
    <scope>NUCLEOTIDE SEQUENCE [LARGE SCALE GENOMIC DNA]</scope>
    <source>
        <strain evidence="8">Ec32 / CCAP1310/4</strain>
    </source>
</reference>
<dbReference type="eggNOG" id="KOG1347">
    <property type="taxonomic scope" value="Eukaryota"/>
</dbReference>
<feature type="transmembrane region" description="Helical" evidence="6">
    <location>
        <begin position="249"/>
        <end position="275"/>
    </location>
</feature>
<dbReference type="PANTHER" id="PTHR42893:SF46">
    <property type="entry name" value="PROTEIN DETOXIFICATION 44, CHLOROPLASTIC"/>
    <property type="match status" value="1"/>
</dbReference>
<accession>D7FUX8</accession>
<dbReference type="OMA" id="GEMPERM"/>
<evidence type="ECO:0000313" key="8">
    <source>
        <dbReference type="Proteomes" id="UP000002630"/>
    </source>
</evidence>
<evidence type="ECO:0000256" key="2">
    <source>
        <dbReference type="ARBA" id="ARBA00010199"/>
    </source>
</evidence>
<comment type="similarity">
    <text evidence="2">Belongs to the multi antimicrobial extrusion (MATE) (TC 2.A.66.1) family.</text>
</comment>
<gene>
    <name evidence="7" type="ORF">Esi_0282_0009</name>
</gene>
<evidence type="ECO:0000256" key="3">
    <source>
        <dbReference type="ARBA" id="ARBA00022692"/>
    </source>
</evidence>
<keyword evidence="5 6" id="KW-0472">Membrane</keyword>
<feature type="transmembrane region" description="Helical" evidence="6">
    <location>
        <begin position="71"/>
        <end position="92"/>
    </location>
</feature>
<keyword evidence="8" id="KW-1185">Reference proteome</keyword>
<dbReference type="Pfam" id="PF01554">
    <property type="entry name" value="MatE"/>
    <property type="match status" value="2"/>
</dbReference>
<feature type="transmembrane region" description="Helical" evidence="6">
    <location>
        <begin position="148"/>
        <end position="170"/>
    </location>
</feature>
<evidence type="ECO:0000256" key="5">
    <source>
        <dbReference type="ARBA" id="ARBA00023136"/>
    </source>
</evidence>
<dbReference type="Proteomes" id="UP000002630">
    <property type="component" value="Linkage Group LG02"/>
</dbReference>
<evidence type="ECO:0000256" key="6">
    <source>
        <dbReference type="SAM" id="Phobius"/>
    </source>
</evidence>
<evidence type="ECO:0000313" key="7">
    <source>
        <dbReference type="EMBL" id="CBJ31784.1"/>
    </source>
</evidence>
<proteinExistence type="inferred from homology"/>
<dbReference type="EMBL" id="FN649727">
    <property type="protein sequence ID" value="CBJ31784.1"/>
    <property type="molecule type" value="Genomic_DNA"/>
</dbReference>
<feature type="transmembrane region" description="Helical" evidence="6">
    <location>
        <begin position="207"/>
        <end position="229"/>
    </location>
</feature>
<evidence type="ECO:0008006" key="9">
    <source>
        <dbReference type="Google" id="ProtNLM"/>
    </source>
</evidence>
<sequence length="349" mass="35703">MYVIACVLGVGLQVTLLTQAPSILALMGAGPKTALFREASGYLKVRALAAPAVLLIMVSEGVFRGHADTRAPAVAALSAAFTNILLDPVFMFTLSMGVAGAAGATAFAQYLAVAIYGAMLWRGAREGRMAVPFFGARGKRRREGGGQAAAAAAAAGTSAPAAWSLLVTVISANAAMLLRTTSLMACWAVATAVATRMSSAAVGAHQVALSLWLLFALIAEAPSIAAQVLGARYIAQGKLENARSMARRVLTLTLACSGFLATSLLCLSGVIPRCFTSDPEVLKRLHQLLPLLAVQQPLVALTLVAEGLLVGAGQFRWLATTTVGSSAVAGDGPQAGPFLGGASIANLEI</sequence>
<dbReference type="GO" id="GO:0016020">
    <property type="term" value="C:membrane"/>
    <property type="evidence" value="ECO:0007669"/>
    <property type="project" value="UniProtKB-SubCell"/>
</dbReference>
<evidence type="ECO:0000256" key="1">
    <source>
        <dbReference type="ARBA" id="ARBA00004141"/>
    </source>
</evidence>
<dbReference type="OrthoDB" id="2126698at2759"/>